<gene>
    <name evidence="7" type="ORF">SAMN06265221_11931</name>
</gene>
<keyword evidence="3 6" id="KW-0812">Transmembrane</keyword>
<reference evidence="7 8" key="1">
    <citation type="submission" date="2017-05" db="EMBL/GenBank/DDBJ databases">
        <authorList>
            <person name="Varghese N."/>
            <person name="Submissions S."/>
        </authorList>
    </citation>
    <scope>NUCLEOTIDE SEQUENCE [LARGE SCALE GENOMIC DNA]</scope>
    <source>
        <strain evidence="7 8">DSM 100094</strain>
    </source>
</reference>
<keyword evidence="4 6" id="KW-1133">Transmembrane helix</keyword>
<feature type="transmembrane region" description="Helical" evidence="6">
    <location>
        <begin position="58"/>
        <end position="76"/>
    </location>
</feature>
<organism evidence="7 8">
    <name type="scientific">Paracoccus laeviglucosivorans</name>
    <dbReference type="NCBI Taxonomy" id="1197861"/>
    <lineage>
        <taxon>Bacteria</taxon>
        <taxon>Pseudomonadati</taxon>
        <taxon>Pseudomonadota</taxon>
        <taxon>Alphaproteobacteria</taxon>
        <taxon>Rhodobacterales</taxon>
        <taxon>Paracoccaceae</taxon>
        <taxon>Paracoccus</taxon>
    </lineage>
</organism>
<accession>A0A521F9H3</accession>
<evidence type="ECO:0000256" key="5">
    <source>
        <dbReference type="ARBA" id="ARBA00023136"/>
    </source>
</evidence>
<dbReference type="OrthoDB" id="259025at2"/>
<evidence type="ECO:0000256" key="1">
    <source>
        <dbReference type="ARBA" id="ARBA00004651"/>
    </source>
</evidence>
<dbReference type="EMBL" id="FXTK01000019">
    <property type="protein sequence ID" value="SMO92803.1"/>
    <property type="molecule type" value="Genomic_DNA"/>
</dbReference>
<evidence type="ECO:0000313" key="8">
    <source>
        <dbReference type="Proteomes" id="UP000319014"/>
    </source>
</evidence>
<keyword evidence="8" id="KW-1185">Reference proteome</keyword>
<dbReference type="Pfam" id="PF09678">
    <property type="entry name" value="Caa3_CtaG"/>
    <property type="match status" value="1"/>
</dbReference>
<dbReference type="InterPro" id="IPR019108">
    <property type="entry name" value="Caa3_assmbl_CtaG-rel"/>
</dbReference>
<name>A0A521F9H3_9RHOB</name>
<evidence type="ECO:0000256" key="6">
    <source>
        <dbReference type="SAM" id="Phobius"/>
    </source>
</evidence>
<evidence type="ECO:0000313" key="7">
    <source>
        <dbReference type="EMBL" id="SMO92803.1"/>
    </source>
</evidence>
<proteinExistence type="predicted"/>
<feature type="transmembrane region" description="Helical" evidence="6">
    <location>
        <begin position="35"/>
        <end position="51"/>
    </location>
</feature>
<protein>
    <submittedName>
        <fullName evidence="7">Putative membrane protein</fullName>
    </submittedName>
</protein>
<feature type="transmembrane region" description="Helical" evidence="6">
    <location>
        <begin position="88"/>
        <end position="109"/>
    </location>
</feature>
<keyword evidence="2" id="KW-1003">Cell membrane</keyword>
<keyword evidence="5 6" id="KW-0472">Membrane</keyword>
<dbReference type="AlphaFoldDB" id="A0A521F9H3"/>
<feature type="transmembrane region" description="Helical" evidence="6">
    <location>
        <begin position="116"/>
        <end position="139"/>
    </location>
</feature>
<evidence type="ECO:0000256" key="2">
    <source>
        <dbReference type="ARBA" id="ARBA00022475"/>
    </source>
</evidence>
<dbReference type="GO" id="GO:0005886">
    <property type="term" value="C:plasma membrane"/>
    <property type="evidence" value="ECO:0007669"/>
    <property type="project" value="UniProtKB-SubCell"/>
</dbReference>
<feature type="transmembrane region" description="Helical" evidence="6">
    <location>
        <begin position="159"/>
        <end position="181"/>
    </location>
</feature>
<evidence type="ECO:0000256" key="3">
    <source>
        <dbReference type="ARBA" id="ARBA00022692"/>
    </source>
</evidence>
<comment type="subcellular location">
    <subcellularLocation>
        <location evidence="1">Cell membrane</location>
        <topology evidence="1">Multi-pass membrane protein</topology>
    </subcellularLocation>
</comment>
<sequence length="191" mass="20114">MSARPAYAVVGLALLALIWLLPDSAAPRFPLHMLRHMVLVALAAPLLVLGFPRLGRLMAMPALLATGLELLLVWGWHLPAAHGAAYRMPTAFVLEQATFLLVGLFVWAGCLHGPRLVGAGGLLLTSMHMTLLGALLTLAPRDLYAQFCGTPPDPEGQAVGGMLMLAIGTPIYLLAGVALAARALSDREAAI</sequence>
<evidence type="ECO:0000256" key="4">
    <source>
        <dbReference type="ARBA" id="ARBA00022989"/>
    </source>
</evidence>
<dbReference type="RefSeq" id="WP_142664360.1">
    <property type="nucleotide sequence ID" value="NZ_FXTK01000019.1"/>
</dbReference>
<dbReference type="Proteomes" id="UP000319014">
    <property type="component" value="Unassembled WGS sequence"/>
</dbReference>